<sequence>MGIRIGIFVADSVKILEGFNKGMKGGFIAGGKVMRMIWLNRTYLDQEDSMQVVDSDYTDDALENLMRAAQQKPRKWLTNHAVLTSCAGMTCHARREPFVPKLQVFSQFQTL</sequence>
<evidence type="ECO:0000313" key="1">
    <source>
        <dbReference type="EMBL" id="KAF3423337.1"/>
    </source>
</evidence>
<comment type="caution">
    <text evidence="1">The sequence shown here is derived from an EMBL/GenBank/DDBJ whole genome shotgun (WGS) entry which is preliminary data.</text>
</comment>
<dbReference type="Proteomes" id="UP000655588">
    <property type="component" value="Unassembled WGS sequence"/>
</dbReference>
<keyword evidence="2" id="KW-1185">Reference proteome</keyword>
<dbReference type="AlphaFoldDB" id="A0A833S4M3"/>
<accession>A0A833S4M3</accession>
<dbReference type="EMBL" id="WNWW01000576">
    <property type="protein sequence ID" value="KAF3423337.1"/>
    <property type="molecule type" value="Genomic_DNA"/>
</dbReference>
<protein>
    <submittedName>
        <fullName evidence="1">Uncharacterized protein</fullName>
    </submittedName>
</protein>
<gene>
    <name evidence="1" type="ORF">E2986_10736</name>
</gene>
<evidence type="ECO:0000313" key="2">
    <source>
        <dbReference type="Proteomes" id="UP000655588"/>
    </source>
</evidence>
<name>A0A833S4M3_9HYME</name>
<reference evidence="1" key="1">
    <citation type="submission" date="2019-11" db="EMBL/GenBank/DDBJ databases">
        <title>The nuclear and mitochondrial genomes of Frieseomelitta varia - a highly eusocial stingless bee (Meliponini) with a permanently sterile worker caste.</title>
        <authorList>
            <person name="Freitas F.C.P."/>
            <person name="Lourenco A.P."/>
            <person name="Nunes F.M.F."/>
            <person name="Paschoal A.R."/>
            <person name="Abreu F.C.P."/>
            <person name="Barbin F.O."/>
            <person name="Bataglia L."/>
            <person name="Cardoso-Junior C.A.M."/>
            <person name="Cervoni M.S."/>
            <person name="Silva S.R."/>
            <person name="Dalarmi F."/>
            <person name="Del Lama M.A."/>
            <person name="Depintor T.S."/>
            <person name="Ferreira K.M."/>
            <person name="Goria P.S."/>
            <person name="Jaskot M.C."/>
            <person name="Lago D.C."/>
            <person name="Luna-Lucena D."/>
            <person name="Moda L.M."/>
            <person name="Nascimento L."/>
            <person name="Pedrino M."/>
            <person name="Rabico F.O."/>
            <person name="Sanches F.C."/>
            <person name="Santos D.E."/>
            <person name="Santos C.G."/>
            <person name="Vieira J."/>
            <person name="Lopes T.F."/>
            <person name="Barchuk A.R."/>
            <person name="Hartfelder K."/>
            <person name="Simoes Z.L.P."/>
            <person name="Bitondi M.M.G."/>
            <person name="Pinheiro D.G."/>
        </authorList>
    </citation>
    <scope>NUCLEOTIDE SEQUENCE</scope>
    <source>
        <strain evidence="1">USP_RPSP 00005682</strain>
        <tissue evidence="1">Whole individual</tissue>
    </source>
</reference>
<organism evidence="1 2">
    <name type="scientific">Frieseomelitta varia</name>
    <dbReference type="NCBI Taxonomy" id="561572"/>
    <lineage>
        <taxon>Eukaryota</taxon>
        <taxon>Metazoa</taxon>
        <taxon>Ecdysozoa</taxon>
        <taxon>Arthropoda</taxon>
        <taxon>Hexapoda</taxon>
        <taxon>Insecta</taxon>
        <taxon>Pterygota</taxon>
        <taxon>Neoptera</taxon>
        <taxon>Endopterygota</taxon>
        <taxon>Hymenoptera</taxon>
        <taxon>Apocrita</taxon>
        <taxon>Aculeata</taxon>
        <taxon>Apoidea</taxon>
        <taxon>Anthophila</taxon>
        <taxon>Apidae</taxon>
        <taxon>Frieseomelitta</taxon>
    </lineage>
</organism>
<proteinExistence type="predicted"/>